<organism evidence="2 3">
    <name type="scientific">Pisolithus microcarpus 441</name>
    <dbReference type="NCBI Taxonomy" id="765257"/>
    <lineage>
        <taxon>Eukaryota</taxon>
        <taxon>Fungi</taxon>
        <taxon>Dikarya</taxon>
        <taxon>Basidiomycota</taxon>
        <taxon>Agaricomycotina</taxon>
        <taxon>Agaricomycetes</taxon>
        <taxon>Agaricomycetidae</taxon>
        <taxon>Boletales</taxon>
        <taxon>Sclerodermatineae</taxon>
        <taxon>Pisolithaceae</taxon>
        <taxon>Pisolithus</taxon>
    </lineage>
</organism>
<dbReference type="OrthoDB" id="2687594at2759"/>
<dbReference type="AlphaFoldDB" id="A0A0C9Y518"/>
<reference evidence="2 3" key="1">
    <citation type="submission" date="2014-04" db="EMBL/GenBank/DDBJ databases">
        <authorList>
            <consortium name="DOE Joint Genome Institute"/>
            <person name="Kuo A."/>
            <person name="Kohler A."/>
            <person name="Costa M.D."/>
            <person name="Nagy L.G."/>
            <person name="Floudas D."/>
            <person name="Copeland A."/>
            <person name="Barry K.W."/>
            <person name="Cichocki N."/>
            <person name="Veneault-Fourrey C."/>
            <person name="LaButti K."/>
            <person name="Lindquist E.A."/>
            <person name="Lipzen A."/>
            <person name="Lundell T."/>
            <person name="Morin E."/>
            <person name="Murat C."/>
            <person name="Sun H."/>
            <person name="Tunlid A."/>
            <person name="Henrissat B."/>
            <person name="Grigoriev I.V."/>
            <person name="Hibbett D.S."/>
            <person name="Martin F."/>
            <person name="Nordberg H.P."/>
            <person name="Cantor M.N."/>
            <person name="Hua S.X."/>
        </authorList>
    </citation>
    <scope>NUCLEOTIDE SEQUENCE [LARGE SCALE GENOMIC DNA]</scope>
    <source>
        <strain evidence="2 3">441</strain>
    </source>
</reference>
<dbReference type="Proteomes" id="UP000054018">
    <property type="component" value="Unassembled WGS sequence"/>
</dbReference>
<name>A0A0C9Y518_9AGAM</name>
<feature type="compositionally biased region" description="Basic and acidic residues" evidence="1">
    <location>
        <begin position="113"/>
        <end position="123"/>
    </location>
</feature>
<gene>
    <name evidence="2" type="ORF">PISMIDRAFT_13390</name>
</gene>
<protein>
    <submittedName>
        <fullName evidence="2">Uncharacterized protein</fullName>
    </submittedName>
</protein>
<proteinExistence type="predicted"/>
<evidence type="ECO:0000256" key="1">
    <source>
        <dbReference type="SAM" id="MobiDB-lite"/>
    </source>
</evidence>
<accession>A0A0C9Y518</accession>
<reference evidence="3" key="2">
    <citation type="submission" date="2015-01" db="EMBL/GenBank/DDBJ databases">
        <title>Evolutionary Origins and Diversification of the Mycorrhizal Mutualists.</title>
        <authorList>
            <consortium name="DOE Joint Genome Institute"/>
            <consortium name="Mycorrhizal Genomics Consortium"/>
            <person name="Kohler A."/>
            <person name="Kuo A."/>
            <person name="Nagy L.G."/>
            <person name="Floudas D."/>
            <person name="Copeland A."/>
            <person name="Barry K.W."/>
            <person name="Cichocki N."/>
            <person name="Veneault-Fourrey C."/>
            <person name="LaButti K."/>
            <person name="Lindquist E.A."/>
            <person name="Lipzen A."/>
            <person name="Lundell T."/>
            <person name="Morin E."/>
            <person name="Murat C."/>
            <person name="Riley R."/>
            <person name="Ohm R."/>
            <person name="Sun H."/>
            <person name="Tunlid A."/>
            <person name="Henrissat B."/>
            <person name="Grigoriev I.V."/>
            <person name="Hibbett D.S."/>
            <person name="Martin F."/>
        </authorList>
    </citation>
    <scope>NUCLEOTIDE SEQUENCE [LARGE SCALE GENOMIC DNA]</scope>
    <source>
        <strain evidence="3">441</strain>
    </source>
</reference>
<feature type="region of interest" description="Disordered" evidence="1">
    <location>
        <begin position="201"/>
        <end position="246"/>
    </location>
</feature>
<evidence type="ECO:0000313" key="2">
    <source>
        <dbReference type="EMBL" id="KIK19820.1"/>
    </source>
</evidence>
<feature type="compositionally biased region" description="Pro residues" evidence="1">
    <location>
        <begin position="214"/>
        <end position="224"/>
    </location>
</feature>
<feature type="non-terminal residue" evidence="2">
    <location>
        <position position="1"/>
    </location>
</feature>
<evidence type="ECO:0000313" key="3">
    <source>
        <dbReference type="Proteomes" id="UP000054018"/>
    </source>
</evidence>
<feature type="region of interest" description="Disordered" evidence="1">
    <location>
        <begin position="113"/>
        <end position="135"/>
    </location>
</feature>
<dbReference type="EMBL" id="KN833777">
    <property type="protein sequence ID" value="KIK19820.1"/>
    <property type="molecule type" value="Genomic_DNA"/>
</dbReference>
<sequence length="304" mass="34298">MSSSAVQSVALYCTFAMQSKRTTSTTMQLQLLSQPPGRQYDCICTKHGFGRLHRVSHTAWHLHLASAGSEEERQKIRTARLLGERVASLPPVPGSSSLLDQVPPSIRRAEARRGLAKRAREDQDPNEYVGRRKRARVQQSVDVQYQTETDSGGQIFMNLRSLNHRIQIKIIWIFTTPRHVFFELLIRQPSNAAVFQIHPDPIVEDNDTSNAPSSSPPPSPPHSPPPREEPETHQTPPLPNRVNRSLPEIRQIAYQRRARPYIDIKDLRERVVLPKLKETMEFVSALADAALEDPVAKLGPLALE</sequence>
<keyword evidence="3" id="KW-1185">Reference proteome</keyword>
<dbReference type="HOGENOM" id="CLU_063279_0_0_1"/>